<feature type="transmembrane region" description="Helical" evidence="7">
    <location>
        <begin position="7"/>
        <end position="32"/>
    </location>
</feature>
<protein>
    <submittedName>
        <fullName evidence="9">Raffinose/stachyose/melibiose transport system permease protein</fullName>
    </submittedName>
</protein>
<dbReference type="PANTHER" id="PTHR43744">
    <property type="entry name" value="ABC TRANSPORTER PERMEASE PROTEIN MG189-RELATED-RELATED"/>
    <property type="match status" value="1"/>
</dbReference>
<keyword evidence="5 7" id="KW-1133">Transmembrane helix</keyword>
<evidence type="ECO:0000313" key="9">
    <source>
        <dbReference type="EMBL" id="PWJ78895.1"/>
    </source>
</evidence>
<evidence type="ECO:0000256" key="5">
    <source>
        <dbReference type="ARBA" id="ARBA00022989"/>
    </source>
</evidence>
<dbReference type="InterPro" id="IPR035906">
    <property type="entry name" value="MetI-like_sf"/>
</dbReference>
<reference evidence="9 10" key="1">
    <citation type="submission" date="2018-05" db="EMBL/GenBank/DDBJ databases">
        <authorList>
            <person name="Goeker M."/>
            <person name="Huntemann M."/>
            <person name="Clum A."/>
            <person name="Pillay M."/>
            <person name="Palaniappan K."/>
            <person name="Varghese N."/>
            <person name="Mikhailova N."/>
            <person name="Stamatis D."/>
            <person name="Reddy T."/>
            <person name="Daum C."/>
            <person name="Shapiro N."/>
            <person name="Ivanova N."/>
            <person name="Kyrpides N."/>
            <person name="Woyke T."/>
        </authorList>
    </citation>
    <scope>NUCLEOTIDE SEQUENCE [LARGE SCALE GENOMIC DNA]</scope>
    <source>
        <strain evidence="9 10">DSM 26524</strain>
    </source>
</reference>
<dbReference type="SUPFAM" id="SSF161098">
    <property type="entry name" value="MetI-like"/>
    <property type="match status" value="1"/>
</dbReference>
<dbReference type="RefSeq" id="WP_109624339.1">
    <property type="nucleotide sequence ID" value="NZ_JANKBI010000001.1"/>
</dbReference>
<dbReference type="GO" id="GO:0055085">
    <property type="term" value="P:transmembrane transport"/>
    <property type="evidence" value="ECO:0007669"/>
    <property type="project" value="InterPro"/>
</dbReference>
<name>A0AB73T9L6_9FIRM</name>
<dbReference type="CDD" id="cd06261">
    <property type="entry name" value="TM_PBP2"/>
    <property type="match status" value="1"/>
</dbReference>
<comment type="caution">
    <text evidence="9">The sequence shown here is derived from an EMBL/GenBank/DDBJ whole genome shotgun (WGS) entry which is preliminary data.</text>
</comment>
<evidence type="ECO:0000256" key="2">
    <source>
        <dbReference type="ARBA" id="ARBA00022448"/>
    </source>
</evidence>
<dbReference type="GO" id="GO:0005886">
    <property type="term" value="C:plasma membrane"/>
    <property type="evidence" value="ECO:0007669"/>
    <property type="project" value="UniProtKB-SubCell"/>
</dbReference>
<comment type="subcellular location">
    <subcellularLocation>
        <location evidence="1 7">Cell membrane</location>
        <topology evidence="1 7">Multi-pass membrane protein</topology>
    </subcellularLocation>
</comment>
<evidence type="ECO:0000256" key="7">
    <source>
        <dbReference type="RuleBase" id="RU363032"/>
    </source>
</evidence>
<dbReference type="AlphaFoldDB" id="A0AB73T9L6"/>
<keyword evidence="2 7" id="KW-0813">Transport</keyword>
<comment type="similarity">
    <text evidence="7">Belongs to the binding-protein-dependent transport system permease family.</text>
</comment>
<accession>A0AB73T9L6</accession>
<gene>
    <name evidence="9" type="ORF">C7383_101268</name>
</gene>
<evidence type="ECO:0000313" key="10">
    <source>
        <dbReference type="Proteomes" id="UP000245412"/>
    </source>
</evidence>
<feature type="domain" description="ABC transmembrane type-1" evidence="8">
    <location>
        <begin position="72"/>
        <end position="261"/>
    </location>
</feature>
<feature type="transmembrane region" description="Helical" evidence="7">
    <location>
        <begin position="186"/>
        <end position="207"/>
    </location>
</feature>
<dbReference type="Gene3D" id="1.10.3720.10">
    <property type="entry name" value="MetI-like"/>
    <property type="match status" value="1"/>
</dbReference>
<feature type="transmembrane region" description="Helical" evidence="7">
    <location>
        <begin position="76"/>
        <end position="95"/>
    </location>
</feature>
<dbReference type="PANTHER" id="PTHR43744:SF12">
    <property type="entry name" value="ABC TRANSPORTER PERMEASE PROTEIN MG189-RELATED"/>
    <property type="match status" value="1"/>
</dbReference>
<keyword evidence="4 7" id="KW-0812">Transmembrane</keyword>
<evidence type="ECO:0000256" key="4">
    <source>
        <dbReference type="ARBA" id="ARBA00022692"/>
    </source>
</evidence>
<sequence length="276" mass="31168">MKKRKRLLLLGDIIGMVSAIVIFVFPFLFMFINSLKDRREANLLSMALPKEFLWENYKKVFEANNYIVLTAFKNSFLLTVLSVLGLIIVCSMAGYVLQRRKDRTMSIVNFVIMTGLMIPPAILPTIWVMQGLHVYRTLFGMVMVEIALQIPFDVMLYRGFIGTIPVELEEAGYIDGCKRASLFGKIIFPLLKPVTATVIILNAVGIFNDFTNPLYFLPGSKNATVQLTLYNFMGQYSNSYNLLFADVILITVPMLIVFIIFNKRIVDGMVAGSVKG</sequence>
<feature type="transmembrane region" description="Helical" evidence="7">
    <location>
        <begin position="240"/>
        <end position="261"/>
    </location>
</feature>
<dbReference type="Pfam" id="PF00528">
    <property type="entry name" value="BPD_transp_1"/>
    <property type="match status" value="1"/>
</dbReference>
<keyword evidence="10" id="KW-1185">Reference proteome</keyword>
<dbReference type="InterPro" id="IPR000515">
    <property type="entry name" value="MetI-like"/>
</dbReference>
<evidence type="ECO:0000256" key="6">
    <source>
        <dbReference type="ARBA" id="ARBA00023136"/>
    </source>
</evidence>
<evidence type="ECO:0000256" key="3">
    <source>
        <dbReference type="ARBA" id="ARBA00022475"/>
    </source>
</evidence>
<proteinExistence type="inferred from homology"/>
<dbReference type="Proteomes" id="UP000245412">
    <property type="component" value="Unassembled WGS sequence"/>
</dbReference>
<keyword evidence="6 7" id="KW-0472">Membrane</keyword>
<organism evidence="9 10">
    <name type="scientific">Murimonas intestini</name>
    <dbReference type="NCBI Taxonomy" id="1337051"/>
    <lineage>
        <taxon>Bacteria</taxon>
        <taxon>Bacillati</taxon>
        <taxon>Bacillota</taxon>
        <taxon>Clostridia</taxon>
        <taxon>Lachnospirales</taxon>
        <taxon>Lachnospiraceae</taxon>
        <taxon>Murimonas</taxon>
    </lineage>
</organism>
<dbReference type="EMBL" id="QGGY01000001">
    <property type="protein sequence ID" value="PWJ78895.1"/>
    <property type="molecule type" value="Genomic_DNA"/>
</dbReference>
<dbReference type="PROSITE" id="PS50928">
    <property type="entry name" value="ABC_TM1"/>
    <property type="match status" value="1"/>
</dbReference>
<evidence type="ECO:0000259" key="8">
    <source>
        <dbReference type="PROSITE" id="PS50928"/>
    </source>
</evidence>
<feature type="transmembrane region" description="Helical" evidence="7">
    <location>
        <begin position="133"/>
        <end position="152"/>
    </location>
</feature>
<keyword evidence="3" id="KW-1003">Cell membrane</keyword>
<evidence type="ECO:0000256" key="1">
    <source>
        <dbReference type="ARBA" id="ARBA00004651"/>
    </source>
</evidence>
<feature type="transmembrane region" description="Helical" evidence="7">
    <location>
        <begin position="107"/>
        <end position="127"/>
    </location>
</feature>